<dbReference type="InterPro" id="IPR001466">
    <property type="entry name" value="Beta-lactam-related"/>
</dbReference>
<dbReference type="OrthoDB" id="5946976at2759"/>
<dbReference type="Proteomes" id="UP000198287">
    <property type="component" value="Unassembled WGS sequence"/>
</dbReference>
<dbReference type="Pfam" id="PF00144">
    <property type="entry name" value="Beta-lactamase"/>
    <property type="match status" value="1"/>
</dbReference>
<feature type="chain" id="PRO_5013121626" evidence="1">
    <location>
        <begin position="20"/>
        <end position="580"/>
    </location>
</feature>
<comment type="caution">
    <text evidence="3">The sequence shown here is derived from an EMBL/GenBank/DDBJ whole genome shotgun (WGS) entry which is preliminary data.</text>
</comment>
<dbReference type="PANTHER" id="PTHR46825">
    <property type="entry name" value="D-ALANYL-D-ALANINE-CARBOXYPEPTIDASE/ENDOPEPTIDASE AMPH"/>
    <property type="match status" value="1"/>
</dbReference>
<name>A0A226DGY6_FOLCA</name>
<evidence type="ECO:0000256" key="1">
    <source>
        <dbReference type="SAM" id="SignalP"/>
    </source>
</evidence>
<feature type="signal peptide" evidence="1">
    <location>
        <begin position="1"/>
        <end position="19"/>
    </location>
</feature>
<feature type="domain" description="Beta-lactamase-related" evidence="2">
    <location>
        <begin position="31"/>
        <end position="372"/>
    </location>
</feature>
<dbReference type="OMA" id="HRTRETT"/>
<sequence>MAKFFQTIFLSLLFTIISAQNVIPPETQTQIDALVEALMQTEHVPAFALSITKNNGEILYNKGYGLRDREKNVTADADTLFGIGSVTKSFTAVVIVKYLSERFPDLGASVLDTPIRVLAPSYNFTLGDKYRSEKVTFKDLLAHRVCTLPESVGMWVEAYEGEDDFYYRQRYAPESCGFRDGFLYNNGLIGMAGHIVAHMANSTYEEMLSNLLISIGMNDTTLIKHTDDHDNMMNRALPYIWKGNQLIRYNSELLKSVVYANPAGGILSSSNDMAKYMQFHLNRGKVGTTQVVSEEAMGWLRIPASSIFSGVLKTDQNPDVLINVGVGYGLCLGVTVYDGYLQVWHNGYIPPFQSLLNTYPHLGLGIFSSSSGPGSLTTLTHTVLHNAIFHILQHNDTSQKISFPEILDALPQKRDNQSVIKNQVKNTSEEKQQQIGPKISPEEALGTFGSGFNGEFTISFKNNSAGVPQLHVEYGKWGLAWLNQTSPSTFELIEWDSDFWMLFWSDNQGVINQTLEFVDANTIRYLDSGNEIAARFIRDQKVGDLPVIPWEEETCKNKGVVEIGSLISVIILAIITNMLN</sequence>
<dbReference type="SUPFAM" id="SSF56601">
    <property type="entry name" value="beta-lactamase/transpeptidase-like"/>
    <property type="match status" value="1"/>
</dbReference>
<protein>
    <submittedName>
        <fullName evidence="3">Beta-lactamase</fullName>
    </submittedName>
</protein>
<evidence type="ECO:0000313" key="3">
    <source>
        <dbReference type="EMBL" id="OXA44815.1"/>
    </source>
</evidence>
<reference evidence="3 4" key="1">
    <citation type="submission" date="2015-12" db="EMBL/GenBank/DDBJ databases">
        <title>The genome of Folsomia candida.</title>
        <authorList>
            <person name="Faddeeva A."/>
            <person name="Derks M.F."/>
            <person name="Anvar Y."/>
            <person name="Smit S."/>
            <person name="Van Straalen N."/>
            <person name="Roelofs D."/>
        </authorList>
    </citation>
    <scope>NUCLEOTIDE SEQUENCE [LARGE SCALE GENOMIC DNA]</scope>
    <source>
        <strain evidence="3 4">VU population</strain>
        <tissue evidence="3">Whole body</tissue>
    </source>
</reference>
<keyword evidence="1" id="KW-0732">Signal</keyword>
<evidence type="ECO:0000313" key="4">
    <source>
        <dbReference type="Proteomes" id="UP000198287"/>
    </source>
</evidence>
<gene>
    <name evidence="3" type="ORF">Fcan01_20659</name>
</gene>
<proteinExistence type="predicted"/>
<evidence type="ECO:0000259" key="2">
    <source>
        <dbReference type="Pfam" id="PF00144"/>
    </source>
</evidence>
<organism evidence="3 4">
    <name type="scientific">Folsomia candida</name>
    <name type="common">Springtail</name>
    <dbReference type="NCBI Taxonomy" id="158441"/>
    <lineage>
        <taxon>Eukaryota</taxon>
        <taxon>Metazoa</taxon>
        <taxon>Ecdysozoa</taxon>
        <taxon>Arthropoda</taxon>
        <taxon>Hexapoda</taxon>
        <taxon>Collembola</taxon>
        <taxon>Entomobryomorpha</taxon>
        <taxon>Isotomoidea</taxon>
        <taxon>Isotomidae</taxon>
        <taxon>Proisotominae</taxon>
        <taxon>Folsomia</taxon>
    </lineage>
</organism>
<dbReference type="InterPro" id="IPR012338">
    <property type="entry name" value="Beta-lactam/transpept-like"/>
</dbReference>
<dbReference type="AlphaFoldDB" id="A0A226DGY6"/>
<keyword evidence="4" id="KW-1185">Reference proteome</keyword>
<dbReference type="EMBL" id="LNIX01000019">
    <property type="protein sequence ID" value="OXA44815.1"/>
    <property type="molecule type" value="Genomic_DNA"/>
</dbReference>
<dbReference type="PANTHER" id="PTHR46825:SF15">
    <property type="entry name" value="BETA-LACTAMASE-RELATED DOMAIN-CONTAINING PROTEIN"/>
    <property type="match status" value="1"/>
</dbReference>
<dbReference type="InterPro" id="IPR050491">
    <property type="entry name" value="AmpC-like"/>
</dbReference>
<accession>A0A226DGY6</accession>
<dbReference type="Gene3D" id="3.40.710.10">
    <property type="entry name" value="DD-peptidase/beta-lactamase superfamily"/>
    <property type="match status" value="1"/>
</dbReference>